<reference evidence="3 4" key="1">
    <citation type="submission" date="2016-11" db="EMBL/GenBank/DDBJ databases">
        <title>The macronuclear genome of Stentor coeruleus: a giant cell with tiny introns.</title>
        <authorList>
            <person name="Slabodnick M."/>
            <person name="Ruby J.G."/>
            <person name="Reiff S.B."/>
            <person name="Swart E.C."/>
            <person name="Gosai S."/>
            <person name="Prabakaran S."/>
            <person name="Witkowska E."/>
            <person name="Larue G.E."/>
            <person name="Fisher S."/>
            <person name="Freeman R.M."/>
            <person name="Gunawardena J."/>
            <person name="Chu W."/>
            <person name="Stover N.A."/>
            <person name="Gregory B.D."/>
            <person name="Nowacki M."/>
            <person name="Derisi J."/>
            <person name="Roy S.W."/>
            <person name="Marshall W.F."/>
            <person name="Sood P."/>
        </authorList>
    </citation>
    <scope>NUCLEOTIDE SEQUENCE [LARGE SCALE GENOMIC DNA]</scope>
    <source>
        <strain evidence="3">WM001</strain>
    </source>
</reference>
<dbReference type="EMBL" id="MPUH01000072">
    <property type="protein sequence ID" value="OMJ91893.1"/>
    <property type="molecule type" value="Genomic_DNA"/>
</dbReference>
<evidence type="ECO:0000313" key="3">
    <source>
        <dbReference type="EMBL" id="OMJ91893.1"/>
    </source>
</evidence>
<keyword evidence="1" id="KW-0505">Motor protein</keyword>
<name>A0A1R2CSE7_9CILI</name>
<dbReference type="AlphaFoldDB" id="A0A1R2CSE7"/>
<feature type="compositionally biased region" description="Basic and acidic residues" evidence="2">
    <location>
        <begin position="9"/>
        <end position="29"/>
    </location>
</feature>
<comment type="subcellular location">
    <subcellularLocation>
        <location evidence="1">Cytoplasm</location>
        <location evidence="1">Cytoskeleton</location>
    </subcellularLocation>
</comment>
<keyword evidence="1" id="KW-0493">Microtubule</keyword>
<keyword evidence="1" id="KW-0963">Cytoplasm</keyword>
<evidence type="ECO:0000256" key="1">
    <source>
        <dbReference type="RuleBase" id="RU365010"/>
    </source>
</evidence>
<comment type="similarity">
    <text evidence="1">Belongs to the dynein light chain family.</text>
</comment>
<dbReference type="PANTHER" id="PTHR11886">
    <property type="entry name" value="DYNEIN LIGHT CHAIN"/>
    <property type="match status" value="1"/>
</dbReference>
<dbReference type="GO" id="GO:0005868">
    <property type="term" value="C:cytoplasmic dynein complex"/>
    <property type="evidence" value="ECO:0007669"/>
    <property type="project" value="TreeGrafter"/>
</dbReference>
<gene>
    <name evidence="3" type="ORF">SteCoe_5451</name>
</gene>
<accession>A0A1R2CSE7</accession>
<keyword evidence="1" id="KW-0206">Cytoskeleton</keyword>
<dbReference type="Gene3D" id="3.30.740.10">
    <property type="entry name" value="Protein Inhibitor Of Neuronal Nitric Oxide Synthase"/>
    <property type="match status" value="1"/>
</dbReference>
<dbReference type="InterPro" id="IPR001372">
    <property type="entry name" value="Dynein_light_chain_typ-1/2"/>
</dbReference>
<dbReference type="PANTHER" id="PTHR11886:SF35">
    <property type="entry name" value="DYNEIN LIGHT CHAIN"/>
    <property type="match status" value="1"/>
</dbReference>
<evidence type="ECO:0000256" key="2">
    <source>
        <dbReference type="SAM" id="MobiDB-lite"/>
    </source>
</evidence>
<protein>
    <recommendedName>
        <fullName evidence="1">Dynein light chain</fullName>
    </recommendedName>
</protein>
<dbReference type="SUPFAM" id="SSF54648">
    <property type="entry name" value="DLC"/>
    <property type="match status" value="1"/>
</dbReference>
<feature type="region of interest" description="Disordered" evidence="2">
    <location>
        <begin position="1"/>
        <end position="29"/>
    </location>
</feature>
<dbReference type="InterPro" id="IPR037177">
    <property type="entry name" value="DLC_sf"/>
</dbReference>
<keyword evidence="4" id="KW-1185">Reference proteome</keyword>
<sequence length="114" mass="12944">MMDSESDSEENKQSSSKEDMKNARIHSSDFSKAMEAKAVKYSMEAMGKGKMDKDCASYIKSKVDNDPEFNDGSIGAWQVIVGKSFAASLTYHTNFMMFFDLIKQRRTILIFKTQ</sequence>
<evidence type="ECO:0000313" key="4">
    <source>
        <dbReference type="Proteomes" id="UP000187209"/>
    </source>
</evidence>
<organism evidence="3 4">
    <name type="scientific">Stentor coeruleus</name>
    <dbReference type="NCBI Taxonomy" id="5963"/>
    <lineage>
        <taxon>Eukaryota</taxon>
        <taxon>Sar</taxon>
        <taxon>Alveolata</taxon>
        <taxon>Ciliophora</taxon>
        <taxon>Postciliodesmatophora</taxon>
        <taxon>Heterotrichea</taxon>
        <taxon>Heterotrichida</taxon>
        <taxon>Stentoridae</taxon>
        <taxon>Stentor</taxon>
    </lineage>
</organism>
<dbReference type="Pfam" id="PF01221">
    <property type="entry name" value="Dynein_light"/>
    <property type="match status" value="1"/>
</dbReference>
<dbReference type="OrthoDB" id="370653at2759"/>
<dbReference type="GO" id="GO:0045505">
    <property type="term" value="F:dynein intermediate chain binding"/>
    <property type="evidence" value="ECO:0007669"/>
    <property type="project" value="TreeGrafter"/>
</dbReference>
<dbReference type="GO" id="GO:0007017">
    <property type="term" value="P:microtubule-based process"/>
    <property type="evidence" value="ECO:0007669"/>
    <property type="project" value="InterPro"/>
</dbReference>
<comment type="caution">
    <text evidence="3">The sequence shown here is derived from an EMBL/GenBank/DDBJ whole genome shotgun (WGS) entry which is preliminary data.</text>
</comment>
<dbReference type="SMART" id="SM01375">
    <property type="entry name" value="Dynein_light"/>
    <property type="match status" value="1"/>
</dbReference>
<proteinExistence type="inferred from homology"/>
<dbReference type="CDD" id="cd21450">
    <property type="entry name" value="DLC-like_DYNLL1-like"/>
    <property type="match status" value="1"/>
</dbReference>
<keyword evidence="1" id="KW-0243">Dynein</keyword>
<dbReference type="Proteomes" id="UP000187209">
    <property type="component" value="Unassembled WGS sequence"/>
</dbReference>
<dbReference type="GO" id="GO:0005874">
    <property type="term" value="C:microtubule"/>
    <property type="evidence" value="ECO:0007669"/>
    <property type="project" value="UniProtKB-KW"/>
</dbReference>